<keyword evidence="2" id="KW-0805">Transcription regulation</keyword>
<dbReference type="KEGG" id="ntr:B0W44_08370"/>
<dbReference type="OrthoDB" id="9803735at2"/>
<gene>
    <name evidence="6" type="ORF">B0W44_08370</name>
</gene>
<dbReference type="EMBL" id="CP019699">
    <property type="protein sequence ID" value="AQS55802.1"/>
    <property type="molecule type" value="Genomic_DNA"/>
</dbReference>
<dbReference type="PANTHER" id="PTHR30126:SF100">
    <property type="entry name" value="LYSR-FAMILY TRANSCRIPTIONAL REGULATOR"/>
    <property type="match status" value="1"/>
</dbReference>
<dbReference type="AlphaFoldDB" id="A0A1U9K701"/>
<dbReference type="InterPro" id="IPR000847">
    <property type="entry name" value="LysR_HTH_N"/>
</dbReference>
<proteinExistence type="inferred from homology"/>
<protein>
    <submittedName>
        <fullName evidence="6">LysR family transcriptional regulator</fullName>
    </submittedName>
</protein>
<dbReference type="PROSITE" id="PS50931">
    <property type="entry name" value="HTH_LYSR"/>
    <property type="match status" value="1"/>
</dbReference>
<accession>A0A1U9K701</accession>
<feature type="domain" description="HTH lysR-type" evidence="5">
    <location>
        <begin position="1"/>
        <end position="58"/>
    </location>
</feature>
<dbReference type="InterPro" id="IPR005119">
    <property type="entry name" value="LysR_subst-bd"/>
</dbReference>
<dbReference type="Proteomes" id="UP000188603">
    <property type="component" value="Chromosome"/>
</dbReference>
<sequence>MELRHLMTFKTIIDAGGFKKAADELGYAQSSITAHIKELEQELGYPLFDRLGKSIALTQAGRRFLPYALDMINLYSKSKEVMKEANEPSGELKIGASESLMVYWLPSVIMDFMKHYPKVELRIKTIDYDNLSNQLKKGDIDAAVLVETSSWKSKELTIQKIRDEKLSMIQSPHKTNHFASDTMLVTEYSCSWRPIMEYYLKKEGRTSVPRIELPSVEAIKKCVLCGLGRSMLPHFSVKDEIDKGELKAIKTDLEETPIAIYTAFHKDKWVSVNLEAFLNVLHNHKEV</sequence>
<dbReference type="InterPro" id="IPR036390">
    <property type="entry name" value="WH_DNA-bd_sf"/>
</dbReference>
<dbReference type="InterPro" id="IPR036388">
    <property type="entry name" value="WH-like_DNA-bd_sf"/>
</dbReference>
<dbReference type="PRINTS" id="PR00039">
    <property type="entry name" value="HTHLYSR"/>
</dbReference>
<reference evidence="6 7" key="1">
    <citation type="journal article" date="2015" name="Int. J. Syst. Evol. Microbiol.">
        <title>Novibacillus thermophilus gen. nov., sp. nov., a Gram-staining-negative and moderately thermophilic member of the family Thermoactinomycetaceae.</title>
        <authorList>
            <person name="Yang G."/>
            <person name="Chen J."/>
            <person name="Zhou S."/>
        </authorList>
    </citation>
    <scope>NUCLEOTIDE SEQUENCE [LARGE SCALE GENOMIC DNA]</scope>
    <source>
        <strain evidence="6 7">SG-1</strain>
    </source>
</reference>
<organism evidence="6 7">
    <name type="scientific">Novibacillus thermophilus</name>
    <dbReference type="NCBI Taxonomy" id="1471761"/>
    <lineage>
        <taxon>Bacteria</taxon>
        <taxon>Bacillati</taxon>
        <taxon>Bacillota</taxon>
        <taxon>Bacilli</taxon>
        <taxon>Bacillales</taxon>
        <taxon>Thermoactinomycetaceae</taxon>
        <taxon>Novibacillus</taxon>
    </lineage>
</organism>
<evidence type="ECO:0000259" key="5">
    <source>
        <dbReference type="PROSITE" id="PS50931"/>
    </source>
</evidence>
<dbReference type="PANTHER" id="PTHR30126">
    <property type="entry name" value="HTH-TYPE TRANSCRIPTIONAL REGULATOR"/>
    <property type="match status" value="1"/>
</dbReference>
<dbReference type="STRING" id="1471761.B0W44_08370"/>
<evidence type="ECO:0000256" key="3">
    <source>
        <dbReference type="ARBA" id="ARBA00023125"/>
    </source>
</evidence>
<dbReference type="Pfam" id="PF00126">
    <property type="entry name" value="HTH_1"/>
    <property type="match status" value="1"/>
</dbReference>
<dbReference type="GO" id="GO:0000976">
    <property type="term" value="F:transcription cis-regulatory region binding"/>
    <property type="evidence" value="ECO:0007669"/>
    <property type="project" value="TreeGrafter"/>
</dbReference>
<keyword evidence="7" id="KW-1185">Reference proteome</keyword>
<dbReference type="SUPFAM" id="SSF46785">
    <property type="entry name" value="Winged helix' DNA-binding domain"/>
    <property type="match status" value="1"/>
</dbReference>
<dbReference type="RefSeq" id="WP_077719663.1">
    <property type="nucleotide sequence ID" value="NZ_CP019699.1"/>
</dbReference>
<dbReference type="Gene3D" id="3.40.190.290">
    <property type="match status" value="1"/>
</dbReference>
<keyword evidence="4" id="KW-0804">Transcription</keyword>
<evidence type="ECO:0000256" key="1">
    <source>
        <dbReference type="ARBA" id="ARBA00009437"/>
    </source>
</evidence>
<keyword evidence="3" id="KW-0238">DNA-binding</keyword>
<dbReference type="FunFam" id="1.10.10.10:FF:000001">
    <property type="entry name" value="LysR family transcriptional regulator"/>
    <property type="match status" value="1"/>
</dbReference>
<evidence type="ECO:0000313" key="7">
    <source>
        <dbReference type="Proteomes" id="UP000188603"/>
    </source>
</evidence>
<dbReference type="Gene3D" id="1.10.10.10">
    <property type="entry name" value="Winged helix-like DNA-binding domain superfamily/Winged helix DNA-binding domain"/>
    <property type="match status" value="1"/>
</dbReference>
<name>A0A1U9K701_9BACL</name>
<dbReference type="GO" id="GO:0003700">
    <property type="term" value="F:DNA-binding transcription factor activity"/>
    <property type="evidence" value="ECO:0007669"/>
    <property type="project" value="InterPro"/>
</dbReference>
<dbReference type="CDD" id="cd05466">
    <property type="entry name" value="PBP2_LTTR_substrate"/>
    <property type="match status" value="1"/>
</dbReference>
<evidence type="ECO:0000256" key="2">
    <source>
        <dbReference type="ARBA" id="ARBA00023015"/>
    </source>
</evidence>
<evidence type="ECO:0000313" key="6">
    <source>
        <dbReference type="EMBL" id="AQS55802.1"/>
    </source>
</evidence>
<comment type="similarity">
    <text evidence="1">Belongs to the LysR transcriptional regulatory family.</text>
</comment>
<dbReference type="SUPFAM" id="SSF53850">
    <property type="entry name" value="Periplasmic binding protein-like II"/>
    <property type="match status" value="1"/>
</dbReference>
<dbReference type="Pfam" id="PF03466">
    <property type="entry name" value="LysR_substrate"/>
    <property type="match status" value="1"/>
</dbReference>
<evidence type="ECO:0000256" key="4">
    <source>
        <dbReference type="ARBA" id="ARBA00023163"/>
    </source>
</evidence>